<evidence type="ECO:0000256" key="2">
    <source>
        <dbReference type="ARBA" id="ARBA00001946"/>
    </source>
</evidence>
<dbReference type="CDD" id="cd07503">
    <property type="entry name" value="HAD_HisB-N"/>
    <property type="match status" value="1"/>
</dbReference>
<dbReference type="GO" id="GO:0046872">
    <property type="term" value="F:metal ion binding"/>
    <property type="evidence" value="ECO:0007669"/>
    <property type="project" value="UniProtKB-KW"/>
</dbReference>
<evidence type="ECO:0000256" key="9">
    <source>
        <dbReference type="ARBA" id="ARBA00022801"/>
    </source>
</evidence>
<dbReference type="NCBIfam" id="NF006506">
    <property type="entry name" value="PRK08942.1"/>
    <property type="match status" value="1"/>
</dbReference>
<evidence type="ECO:0000256" key="7">
    <source>
        <dbReference type="ARBA" id="ARBA00022490"/>
    </source>
</evidence>
<dbReference type="Proteomes" id="UP000199758">
    <property type="component" value="Unassembled WGS sequence"/>
</dbReference>
<dbReference type="InterPro" id="IPR004446">
    <property type="entry name" value="Heptose_bisP_phosphatase"/>
</dbReference>
<dbReference type="Gene3D" id="3.40.50.1000">
    <property type="entry name" value="HAD superfamily/HAD-like"/>
    <property type="match status" value="1"/>
</dbReference>
<dbReference type="RefSeq" id="WP_072894214.1">
    <property type="nucleotide sequence ID" value="NZ_FQWZ01000002.1"/>
</dbReference>
<dbReference type="OrthoDB" id="9788272at2"/>
<feature type="binding site" evidence="17">
    <location>
        <position position="15"/>
    </location>
    <ligand>
        <name>Mg(2+)</name>
        <dbReference type="ChEBI" id="CHEBI:18420"/>
    </ligand>
</feature>
<feature type="binding site" evidence="17">
    <location>
        <position position="132"/>
    </location>
    <ligand>
        <name>Mg(2+)</name>
        <dbReference type="ChEBI" id="CHEBI:18420"/>
    </ligand>
</feature>
<evidence type="ECO:0000256" key="11">
    <source>
        <dbReference type="ARBA" id="ARBA00022842"/>
    </source>
</evidence>
<sequence length="183" mass="19361">MPGSPAAKLMILDRDGVINEESDAFIKSVAEWHPIPGCIEAIARLSQAGWRVFIASNQSGVGRGLLDFDALFAIHDRIQRACAELGGRIDGIAFAPEHPDHASVMRKPAPGMLQDLARRLQVQLDGVPFVGDSASDIEAARAAGATPILVRTGKGARTEIEHGAVGVAIYDDLAQYVATLLAA</sequence>
<comment type="subcellular location">
    <subcellularLocation>
        <location evidence="4 14">Cytoplasm</location>
    </subcellularLocation>
</comment>
<dbReference type="PANTHER" id="PTHR42891:SF1">
    <property type="entry name" value="D-GLYCERO-BETA-D-MANNO-HEPTOSE-1,7-BISPHOSPHATE 7-PHOSPHATASE"/>
    <property type="match status" value="1"/>
</dbReference>
<evidence type="ECO:0000256" key="14">
    <source>
        <dbReference type="PIRNR" id="PIRNR004682"/>
    </source>
</evidence>
<evidence type="ECO:0000256" key="5">
    <source>
        <dbReference type="ARBA" id="ARBA00004708"/>
    </source>
</evidence>
<dbReference type="EMBL" id="FQWZ01000002">
    <property type="protein sequence ID" value="SHG60621.1"/>
    <property type="molecule type" value="Genomic_DNA"/>
</dbReference>
<dbReference type="NCBIfam" id="TIGR01662">
    <property type="entry name" value="HAD-SF-IIIA"/>
    <property type="match status" value="1"/>
</dbReference>
<evidence type="ECO:0000256" key="10">
    <source>
        <dbReference type="ARBA" id="ARBA00022833"/>
    </source>
</evidence>
<keyword evidence="7 14" id="KW-0963">Cytoplasm</keyword>
<comment type="similarity">
    <text evidence="13 14">Belongs to the gmhB family.</text>
</comment>
<name>A0A1M5L6J6_9GAMM</name>
<protein>
    <recommendedName>
        <fullName evidence="14">D,D-heptose 1,7-bisphosphate phosphatase</fullName>
        <ecNumber evidence="14">3.1.3.-</ecNumber>
    </recommendedName>
</protein>
<dbReference type="NCBIfam" id="TIGR01656">
    <property type="entry name" value="Histidinol-ppas"/>
    <property type="match status" value="1"/>
</dbReference>
<comment type="catalytic activity">
    <reaction evidence="1">
        <text>D-glycero-beta-D-manno-heptose 1,7-bisphosphate + H2O = D-glycero-beta-D-manno-heptose 1-phosphate + phosphate</text>
        <dbReference type="Rhea" id="RHEA:28518"/>
        <dbReference type="ChEBI" id="CHEBI:15377"/>
        <dbReference type="ChEBI" id="CHEBI:43474"/>
        <dbReference type="ChEBI" id="CHEBI:60208"/>
        <dbReference type="ChEBI" id="CHEBI:61593"/>
        <dbReference type="EC" id="3.1.3.82"/>
    </reaction>
</comment>
<keyword evidence="9 14" id="KW-0378">Hydrolase</keyword>
<dbReference type="InterPro" id="IPR006543">
    <property type="entry name" value="Histidinol-phos"/>
</dbReference>
<comment type="pathway">
    <text evidence="5">Nucleotide-sugar biosynthesis; ADP-L-glycero-beta-D-manno-heptose biosynthesis; ADP-L-glycero-beta-D-manno-heptose from D-glycero-beta-D-manno-heptose 7-phosphate: step 2/4.</text>
</comment>
<dbReference type="PANTHER" id="PTHR42891">
    <property type="entry name" value="D-GLYCERO-BETA-D-MANNO-HEPTOSE-1,7-BISPHOSPHATE 7-PHOSPHATASE"/>
    <property type="match status" value="1"/>
</dbReference>
<evidence type="ECO:0000256" key="3">
    <source>
        <dbReference type="ARBA" id="ARBA00001947"/>
    </source>
</evidence>
<evidence type="ECO:0000256" key="8">
    <source>
        <dbReference type="ARBA" id="ARBA00022723"/>
    </source>
</evidence>
<dbReference type="GO" id="GO:0005975">
    <property type="term" value="P:carbohydrate metabolic process"/>
    <property type="evidence" value="ECO:0007669"/>
    <property type="project" value="InterPro"/>
</dbReference>
<feature type="binding site" evidence="17">
    <location>
        <position position="13"/>
    </location>
    <ligand>
        <name>Mg(2+)</name>
        <dbReference type="ChEBI" id="CHEBI:18420"/>
    </ligand>
</feature>
<proteinExistence type="inferred from homology"/>
<feature type="site" description="Stabilizes the phosphoryl group" evidence="16">
    <location>
        <position position="56"/>
    </location>
</feature>
<keyword evidence="19" id="KW-1185">Reference proteome</keyword>
<comment type="cofactor">
    <cofactor evidence="2 17">
        <name>Mg(2+)</name>
        <dbReference type="ChEBI" id="CHEBI:18420"/>
    </cofactor>
</comment>
<dbReference type="GO" id="GO:0005737">
    <property type="term" value="C:cytoplasm"/>
    <property type="evidence" value="ECO:0007669"/>
    <property type="project" value="UniProtKB-SubCell"/>
</dbReference>
<comment type="subunit">
    <text evidence="6">Monomer.</text>
</comment>
<keyword evidence="8 17" id="KW-0479">Metal-binding</keyword>
<keyword evidence="10" id="KW-0862">Zinc</keyword>
<evidence type="ECO:0000313" key="19">
    <source>
        <dbReference type="Proteomes" id="UP000199758"/>
    </source>
</evidence>
<dbReference type="InterPro" id="IPR036412">
    <property type="entry name" value="HAD-like_sf"/>
</dbReference>
<dbReference type="InterPro" id="IPR006549">
    <property type="entry name" value="HAD-SF_hydro_IIIA"/>
</dbReference>
<feature type="active site" description="Proton donor" evidence="15">
    <location>
        <position position="15"/>
    </location>
</feature>
<dbReference type="STRING" id="490188.SAMN04488068_0732"/>
<evidence type="ECO:0000256" key="12">
    <source>
        <dbReference type="ARBA" id="ARBA00023277"/>
    </source>
</evidence>
<dbReference type="SUPFAM" id="SSF56784">
    <property type="entry name" value="HAD-like"/>
    <property type="match status" value="1"/>
</dbReference>
<organism evidence="18 19">
    <name type="scientific">Hydrocarboniphaga daqingensis</name>
    <dbReference type="NCBI Taxonomy" id="490188"/>
    <lineage>
        <taxon>Bacteria</taxon>
        <taxon>Pseudomonadati</taxon>
        <taxon>Pseudomonadota</taxon>
        <taxon>Gammaproteobacteria</taxon>
        <taxon>Nevskiales</taxon>
        <taxon>Nevskiaceae</taxon>
        <taxon>Hydrocarboniphaga</taxon>
    </lineage>
</organism>
<feature type="active site" description="Proton donor" evidence="15">
    <location>
        <position position="13"/>
    </location>
</feature>
<feature type="site" description="Contributes to substrate recognition" evidence="16">
    <location>
        <position position="106"/>
    </location>
</feature>
<dbReference type="GO" id="GO:0034200">
    <property type="term" value="F:D-glycero-beta-D-manno-heptose 1,7-bisphosphate 7-phosphatase activity"/>
    <property type="evidence" value="ECO:0007669"/>
    <property type="project" value="UniProtKB-EC"/>
</dbReference>
<accession>A0A1M5L6J6</accession>
<evidence type="ECO:0000313" key="18">
    <source>
        <dbReference type="EMBL" id="SHG60621.1"/>
    </source>
</evidence>
<dbReference type="Pfam" id="PF13242">
    <property type="entry name" value="Hydrolase_like"/>
    <property type="match status" value="1"/>
</dbReference>
<gene>
    <name evidence="18" type="ORF">SAMN04488068_0732</name>
</gene>
<dbReference type="PIRSF" id="PIRSF004682">
    <property type="entry name" value="GmhB"/>
    <property type="match status" value="1"/>
</dbReference>
<keyword evidence="11 17" id="KW-0460">Magnesium</keyword>
<evidence type="ECO:0000256" key="13">
    <source>
        <dbReference type="ARBA" id="ARBA00061616"/>
    </source>
</evidence>
<feature type="site" description="Stabilizes the phosphoryl group" evidence="16">
    <location>
        <position position="107"/>
    </location>
</feature>
<dbReference type="EC" id="3.1.3.-" evidence="14"/>
<reference evidence="18 19" key="1">
    <citation type="submission" date="2016-11" db="EMBL/GenBank/DDBJ databases">
        <authorList>
            <person name="Jaros S."/>
            <person name="Januszkiewicz K."/>
            <person name="Wedrychowicz H."/>
        </authorList>
    </citation>
    <scope>NUCLEOTIDE SEQUENCE [LARGE SCALE GENOMIC DNA]</scope>
    <source>
        <strain evidence="18 19">CGMCC 1.7049</strain>
    </source>
</reference>
<keyword evidence="12 14" id="KW-0119">Carbohydrate metabolism</keyword>
<evidence type="ECO:0000256" key="17">
    <source>
        <dbReference type="PIRSR" id="PIRSR004682-4"/>
    </source>
</evidence>
<dbReference type="AlphaFoldDB" id="A0A1M5L6J6"/>
<evidence type="ECO:0000256" key="15">
    <source>
        <dbReference type="PIRSR" id="PIRSR004682-1"/>
    </source>
</evidence>
<dbReference type="InterPro" id="IPR023214">
    <property type="entry name" value="HAD_sf"/>
</dbReference>
<evidence type="ECO:0000256" key="6">
    <source>
        <dbReference type="ARBA" id="ARBA00011245"/>
    </source>
</evidence>
<dbReference type="FunFam" id="3.40.50.1000:FF:000168">
    <property type="entry name" value="D,D-heptose 1,7-bisphosphate phosphatase"/>
    <property type="match status" value="1"/>
</dbReference>
<evidence type="ECO:0000256" key="4">
    <source>
        <dbReference type="ARBA" id="ARBA00004496"/>
    </source>
</evidence>
<evidence type="ECO:0000256" key="1">
    <source>
        <dbReference type="ARBA" id="ARBA00001226"/>
    </source>
</evidence>
<evidence type="ECO:0000256" key="16">
    <source>
        <dbReference type="PIRSR" id="PIRSR004682-3"/>
    </source>
</evidence>
<comment type="cofactor">
    <cofactor evidence="3">
        <name>Zn(2+)</name>
        <dbReference type="ChEBI" id="CHEBI:29105"/>
    </cofactor>
</comment>